<dbReference type="EMBL" id="CP108222">
    <property type="protein sequence ID" value="WTT17214.1"/>
    <property type="molecule type" value="Genomic_DNA"/>
</dbReference>
<keyword evidence="1" id="KW-1133">Transmembrane helix</keyword>
<keyword evidence="1" id="KW-0812">Transmembrane</keyword>
<keyword evidence="1" id="KW-0472">Membrane</keyword>
<protein>
    <submittedName>
        <fullName evidence="3">DUF3592 domain-containing protein</fullName>
    </submittedName>
</protein>
<evidence type="ECO:0000259" key="2">
    <source>
        <dbReference type="Pfam" id="PF12158"/>
    </source>
</evidence>
<reference evidence="3" key="1">
    <citation type="submission" date="2022-10" db="EMBL/GenBank/DDBJ databases">
        <title>The complete genomes of actinobacterial strains from the NBC collection.</title>
        <authorList>
            <person name="Joergensen T.S."/>
            <person name="Alvarez Arevalo M."/>
            <person name="Sterndorff E.B."/>
            <person name="Faurdal D."/>
            <person name="Vuksanovic O."/>
            <person name="Mourched A.-S."/>
            <person name="Charusanti P."/>
            <person name="Shaw S."/>
            <person name="Blin K."/>
            <person name="Weber T."/>
        </authorList>
    </citation>
    <scope>NUCLEOTIDE SEQUENCE</scope>
    <source>
        <strain evidence="3">NBC_00093</strain>
    </source>
</reference>
<evidence type="ECO:0000313" key="3">
    <source>
        <dbReference type="EMBL" id="WTT17214.1"/>
    </source>
</evidence>
<dbReference type="AlphaFoldDB" id="A0AAU2A1H7"/>
<proteinExistence type="predicted"/>
<gene>
    <name evidence="3" type="ORF">OHA22_17570</name>
</gene>
<feature type="domain" description="DUF3592" evidence="2">
    <location>
        <begin position="38"/>
        <end position="106"/>
    </location>
</feature>
<sequence length="142" mass="15166">MNPVVGILCAFAMCGISILSGLWARSVYRLSRHGVAATARIVDSRSDTDSDGDVRYFLTVRFALPDGTEVESESGAVATRLPFGITKGGTTEIIYDPAKPTRIRVTSFEENDHRLRDAAAYLVVAVAALIGAIAFAVQGMNS</sequence>
<evidence type="ECO:0000256" key="1">
    <source>
        <dbReference type="SAM" id="Phobius"/>
    </source>
</evidence>
<dbReference type="InterPro" id="IPR021994">
    <property type="entry name" value="DUF3592"/>
</dbReference>
<feature type="transmembrane region" description="Helical" evidence="1">
    <location>
        <begin position="118"/>
        <end position="137"/>
    </location>
</feature>
<accession>A0AAU2A1H7</accession>
<organism evidence="3">
    <name type="scientific">Streptomyces sp. NBC_00093</name>
    <dbReference type="NCBI Taxonomy" id="2975649"/>
    <lineage>
        <taxon>Bacteria</taxon>
        <taxon>Bacillati</taxon>
        <taxon>Actinomycetota</taxon>
        <taxon>Actinomycetes</taxon>
        <taxon>Kitasatosporales</taxon>
        <taxon>Streptomycetaceae</taxon>
        <taxon>Streptomyces</taxon>
    </lineage>
</organism>
<name>A0AAU2A1H7_9ACTN</name>
<dbReference type="Pfam" id="PF12158">
    <property type="entry name" value="DUF3592"/>
    <property type="match status" value="1"/>
</dbReference>